<keyword evidence="1" id="KW-0812">Transmembrane</keyword>
<reference evidence="2 3" key="1">
    <citation type="submission" date="2019-01" db="EMBL/GenBank/DDBJ databases">
        <authorList>
            <person name="Chen W.-M."/>
        </authorList>
    </citation>
    <scope>NUCLEOTIDE SEQUENCE [LARGE SCALE GENOMIC DNA]</scope>
    <source>
        <strain evidence="2 3">ICH-3</strain>
    </source>
</reference>
<comment type="caution">
    <text evidence="2">The sequence shown here is derived from an EMBL/GenBank/DDBJ whole genome shotgun (WGS) entry which is preliminary data.</text>
</comment>
<gene>
    <name evidence="2" type="ORF">ENE75_08030</name>
</gene>
<dbReference type="AlphaFoldDB" id="A0A3S2TNJ0"/>
<feature type="transmembrane region" description="Helical" evidence="1">
    <location>
        <begin position="119"/>
        <end position="140"/>
    </location>
</feature>
<dbReference type="RefSeq" id="WP_128197623.1">
    <property type="nucleotide sequence ID" value="NZ_SACT01000002.1"/>
</dbReference>
<feature type="transmembrane region" description="Helical" evidence="1">
    <location>
        <begin position="58"/>
        <end position="76"/>
    </location>
</feature>
<evidence type="ECO:0000313" key="2">
    <source>
        <dbReference type="EMBL" id="RVT52379.1"/>
    </source>
</evidence>
<feature type="transmembrane region" description="Helical" evidence="1">
    <location>
        <begin position="88"/>
        <end position="107"/>
    </location>
</feature>
<evidence type="ECO:0008006" key="4">
    <source>
        <dbReference type="Google" id="ProtNLM"/>
    </source>
</evidence>
<keyword evidence="1" id="KW-1133">Transmembrane helix</keyword>
<protein>
    <recommendedName>
        <fullName evidence="4">MFS transporter permease</fullName>
    </recommendedName>
</protein>
<feature type="transmembrane region" description="Helical" evidence="1">
    <location>
        <begin position="176"/>
        <end position="196"/>
    </location>
</feature>
<dbReference type="OrthoDB" id="581693at2"/>
<accession>A0A3S2TNJ0</accession>
<keyword evidence="3" id="KW-1185">Reference proteome</keyword>
<organism evidence="2 3">
    <name type="scientific">Rubrivivax albus</name>
    <dbReference type="NCBI Taxonomy" id="2499835"/>
    <lineage>
        <taxon>Bacteria</taxon>
        <taxon>Pseudomonadati</taxon>
        <taxon>Pseudomonadota</taxon>
        <taxon>Betaproteobacteria</taxon>
        <taxon>Burkholderiales</taxon>
        <taxon>Sphaerotilaceae</taxon>
        <taxon>Rubrivivax</taxon>
    </lineage>
</organism>
<keyword evidence="1" id="KW-0472">Membrane</keyword>
<sequence length="228" mass="24274">MSEWWQYRPADLLMFSRATYERLFGQMNAEAGPLLLAMVVAAALVLALVVARQASGRTALWLLAVAWATAGWTFHWRQYAQVHLAGPAFGVAFGVQALALAVAGAAVNRRAHIGPTSQAAATLGLLLAAVAGWPLLGVVLGRPWPQVELAGLAPDPTALARLALLPWLHRALPAPLAWALWVLPLAWCAFSVMTLATLGSALAPWLAVAALGPVAQHVVNRVRARQRV</sequence>
<evidence type="ECO:0000256" key="1">
    <source>
        <dbReference type="SAM" id="Phobius"/>
    </source>
</evidence>
<evidence type="ECO:0000313" key="3">
    <source>
        <dbReference type="Proteomes" id="UP000288178"/>
    </source>
</evidence>
<dbReference type="Proteomes" id="UP000288178">
    <property type="component" value="Unassembled WGS sequence"/>
</dbReference>
<dbReference type="InterPro" id="IPR045708">
    <property type="entry name" value="DUF6064"/>
</dbReference>
<dbReference type="Pfam" id="PF19540">
    <property type="entry name" value="DUF6064"/>
    <property type="match status" value="1"/>
</dbReference>
<name>A0A3S2TNJ0_9BURK</name>
<feature type="transmembrane region" description="Helical" evidence="1">
    <location>
        <begin position="31"/>
        <end position="51"/>
    </location>
</feature>
<dbReference type="EMBL" id="SACT01000002">
    <property type="protein sequence ID" value="RVT52379.1"/>
    <property type="molecule type" value="Genomic_DNA"/>
</dbReference>
<proteinExistence type="predicted"/>